<keyword evidence="2" id="KW-1185">Reference proteome</keyword>
<comment type="caution">
    <text evidence="1">The sequence shown here is derived from an EMBL/GenBank/DDBJ whole genome shotgun (WGS) entry which is preliminary data.</text>
</comment>
<evidence type="ECO:0000313" key="1">
    <source>
        <dbReference type="EMBL" id="MVQ33685.1"/>
    </source>
</evidence>
<protein>
    <recommendedName>
        <fullName evidence="3">HD domain-containing protein</fullName>
    </recommendedName>
</protein>
<organism evidence="1 2">
    <name type="scientific">Paenibacillus anseongense</name>
    <dbReference type="NCBI Taxonomy" id="2682845"/>
    <lineage>
        <taxon>Bacteria</taxon>
        <taxon>Bacillati</taxon>
        <taxon>Bacillota</taxon>
        <taxon>Bacilli</taxon>
        <taxon>Bacillales</taxon>
        <taxon>Paenibacillaceae</taxon>
        <taxon>Paenibacillus</taxon>
    </lineage>
</organism>
<dbReference type="EMBL" id="WSEM01000004">
    <property type="protein sequence ID" value="MVQ33685.1"/>
    <property type="molecule type" value="Genomic_DNA"/>
</dbReference>
<accession>A0ABW9U5T8</accession>
<dbReference type="RefSeq" id="WP_157317806.1">
    <property type="nucleotide sequence ID" value="NZ_WSEM01000004.1"/>
</dbReference>
<gene>
    <name evidence="1" type="ORF">GON05_03375</name>
</gene>
<evidence type="ECO:0008006" key="3">
    <source>
        <dbReference type="Google" id="ProtNLM"/>
    </source>
</evidence>
<name>A0ABW9U5T8_9BACL</name>
<evidence type="ECO:0000313" key="2">
    <source>
        <dbReference type="Proteomes" id="UP000467637"/>
    </source>
</evidence>
<sequence length="149" mass="17040">MKFKFQWTDRNACVAELAKFCLEREVKFDQAIKGVLLHDYCTNISSMTQKHMAALKKDVMKRVKDTKLELKAPEIGDIVLVAKLIANPLLGGYRQDGKELVEAVVVNMRRMSSWIHYKVRRIQDGEIQEGNGHMIKSIVRRVSEAHSAV</sequence>
<dbReference type="Proteomes" id="UP000467637">
    <property type="component" value="Unassembled WGS sequence"/>
</dbReference>
<proteinExistence type="predicted"/>
<reference evidence="1 2" key="1">
    <citation type="submission" date="2019-12" db="EMBL/GenBank/DDBJ databases">
        <authorList>
            <person name="Huq M.A."/>
        </authorList>
    </citation>
    <scope>NUCLEOTIDE SEQUENCE [LARGE SCALE GENOMIC DNA]</scope>
    <source>
        <strain evidence="1 2">MAH-34</strain>
    </source>
</reference>